<dbReference type="InterPro" id="IPR050171">
    <property type="entry name" value="MFS_Transporters"/>
</dbReference>
<keyword evidence="5 7" id="KW-1133">Transmembrane helix</keyword>
<feature type="transmembrane region" description="Helical" evidence="7">
    <location>
        <begin position="44"/>
        <end position="67"/>
    </location>
</feature>
<comment type="subcellular location">
    <subcellularLocation>
        <location evidence="1">Cell membrane</location>
        <topology evidence="1">Multi-pass membrane protein</topology>
    </subcellularLocation>
</comment>
<evidence type="ECO:0000256" key="4">
    <source>
        <dbReference type="ARBA" id="ARBA00022692"/>
    </source>
</evidence>
<evidence type="ECO:0000256" key="6">
    <source>
        <dbReference type="ARBA" id="ARBA00023136"/>
    </source>
</evidence>
<evidence type="ECO:0000313" key="9">
    <source>
        <dbReference type="EMBL" id="TKV74198.1"/>
    </source>
</evidence>
<name>A0A4U6RJZ8_BRAEL</name>
<keyword evidence="4 7" id="KW-0812">Transmembrane</keyword>
<dbReference type="SUPFAM" id="SSF103473">
    <property type="entry name" value="MFS general substrate transporter"/>
    <property type="match status" value="1"/>
</dbReference>
<evidence type="ECO:0000259" key="8">
    <source>
        <dbReference type="PROSITE" id="PS50850"/>
    </source>
</evidence>
<feature type="transmembrane region" description="Helical" evidence="7">
    <location>
        <begin position="216"/>
        <end position="236"/>
    </location>
</feature>
<dbReference type="PANTHER" id="PTHR23517:SF13">
    <property type="entry name" value="MAJOR FACILITATOR SUPERFAMILY MFS_1"/>
    <property type="match status" value="1"/>
</dbReference>
<feature type="transmembrane region" description="Helical" evidence="7">
    <location>
        <begin position="165"/>
        <end position="187"/>
    </location>
</feature>
<dbReference type="InterPro" id="IPR020846">
    <property type="entry name" value="MFS_dom"/>
</dbReference>
<dbReference type="Pfam" id="PF07690">
    <property type="entry name" value="MFS_1"/>
    <property type="match status" value="1"/>
</dbReference>
<dbReference type="InterPro" id="IPR005829">
    <property type="entry name" value="Sugar_transporter_CS"/>
</dbReference>
<dbReference type="PROSITE" id="PS50850">
    <property type="entry name" value="MFS"/>
    <property type="match status" value="1"/>
</dbReference>
<feature type="transmembrane region" description="Helical" evidence="7">
    <location>
        <begin position="281"/>
        <end position="297"/>
    </location>
</feature>
<sequence>MRTHRVELRNTAALAAVGMLLATAFGLSTLITPLYLIYQKAFGFSQVTLTLIYAAYAIGNVAALLLIGRASDRAGRRATALSAIMVLIVAVLVFLFARGVTWLYIGRTLSGLGIGLASGTGNAWLAELVGEADNGRAAIIGTSTNFLGLGVAALLSGLLAQYAPWPLQLSFVVYLVVACAVAALIWFARETVQHPDGGQIEIRPKLALPRKLQAQFVAPAITGFGLMALVGFYASLMPSILSHDLHIENRAASGALLFELAMVVALVIVATQTLASRTSMLWSLALMIPAAAAIVVAQVSASLWVMLVATIVVAVSTGLGYRGSLQVVNEIAPADQRAAVVSTYFVCGFIGNALPVIGVGVLSGLTNTMVADIAFACTIAAFAAVALTFGLLYRR</sequence>
<feature type="transmembrane region" description="Helical" evidence="7">
    <location>
        <begin position="373"/>
        <end position="393"/>
    </location>
</feature>
<feature type="transmembrane region" description="Helical" evidence="7">
    <location>
        <begin position="341"/>
        <end position="361"/>
    </location>
</feature>
<dbReference type="GO" id="GO:0022857">
    <property type="term" value="F:transmembrane transporter activity"/>
    <property type="evidence" value="ECO:0007669"/>
    <property type="project" value="InterPro"/>
</dbReference>
<proteinExistence type="predicted"/>
<feature type="domain" description="Major facilitator superfamily (MFS) profile" evidence="8">
    <location>
        <begin position="12"/>
        <end position="395"/>
    </location>
</feature>
<feature type="transmembrane region" description="Helical" evidence="7">
    <location>
        <begin position="251"/>
        <end position="269"/>
    </location>
</feature>
<evidence type="ECO:0000256" key="3">
    <source>
        <dbReference type="ARBA" id="ARBA00022475"/>
    </source>
</evidence>
<keyword evidence="3" id="KW-1003">Cell membrane</keyword>
<organism evidence="9 10">
    <name type="scientific">Bradyrhizobium elkanii</name>
    <dbReference type="NCBI Taxonomy" id="29448"/>
    <lineage>
        <taxon>Bacteria</taxon>
        <taxon>Pseudomonadati</taxon>
        <taxon>Pseudomonadota</taxon>
        <taxon>Alphaproteobacteria</taxon>
        <taxon>Hyphomicrobiales</taxon>
        <taxon>Nitrobacteraceae</taxon>
        <taxon>Bradyrhizobium</taxon>
    </lineage>
</organism>
<dbReference type="Proteomes" id="UP000305095">
    <property type="component" value="Unassembled WGS sequence"/>
</dbReference>
<feature type="transmembrane region" description="Helical" evidence="7">
    <location>
        <begin position="137"/>
        <end position="159"/>
    </location>
</feature>
<dbReference type="AlphaFoldDB" id="A0A4U6RJZ8"/>
<evidence type="ECO:0000256" key="7">
    <source>
        <dbReference type="SAM" id="Phobius"/>
    </source>
</evidence>
<reference evidence="9 10" key="1">
    <citation type="submission" date="2019-05" db="EMBL/GenBank/DDBJ databases">
        <title>Draft Genome of Bradyrhizobium elkanii strain SEMIA 938, Used in Commercial Inoculants for Lupinus spp. in Brazil.</title>
        <authorList>
            <person name="Hungria M."/>
            <person name="Delamuta J.R.M."/>
            <person name="Ribeiro R.A."/>
            <person name="Nogueira M.A."/>
        </authorList>
    </citation>
    <scope>NUCLEOTIDE SEQUENCE [LARGE SCALE GENOMIC DNA]</scope>
    <source>
        <strain evidence="9 10">Semia 938</strain>
    </source>
</reference>
<evidence type="ECO:0000313" key="10">
    <source>
        <dbReference type="Proteomes" id="UP000305095"/>
    </source>
</evidence>
<evidence type="ECO:0000256" key="2">
    <source>
        <dbReference type="ARBA" id="ARBA00022448"/>
    </source>
</evidence>
<dbReference type="InterPro" id="IPR011701">
    <property type="entry name" value="MFS"/>
</dbReference>
<dbReference type="Gene3D" id="1.20.1250.20">
    <property type="entry name" value="MFS general substrate transporter like domains"/>
    <property type="match status" value="1"/>
</dbReference>
<dbReference type="EMBL" id="SZZP01000027">
    <property type="protein sequence ID" value="TKV74198.1"/>
    <property type="molecule type" value="Genomic_DNA"/>
</dbReference>
<dbReference type="InterPro" id="IPR036259">
    <property type="entry name" value="MFS_trans_sf"/>
</dbReference>
<protein>
    <submittedName>
        <fullName evidence="9">MFS transporter</fullName>
    </submittedName>
</protein>
<feature type="transmembrane region" description="Helical" evidence="7">
    <location>
        <begin position="12"/>
        <end position="38"/>
    </location>
</feature>
<keyword evidence="6 7" id="KW-0472">Membrane</keyword>
<comment type="caution">
    <text evidence="9">The sequence shown here is derived from an EMBL/GenBank/DDBJ whole genome shotgun (WGS) entry which is preliminary data.</text>
</comment>
<gene>
    <name evidence="9" type="ORF">FDV58_33490</name>
</gene>
<feature type="transmembrane region" description="Helical" evidence="7">
    <location>
        <begin position="79"/>
        <end position="97"/>
    </location>
</feature>
<dbReference type="PROSITE" id="PS00216">
    <property type="entry name" value="SUGAR_TRANSPORT_1"/>
    <property type="match status" value="1"/>
</dbReference>
<feature type="transmembrane region" description="Helical" evidence="7">
    <location>
        <begin position="103"/>
        <end position="125"/>
    </location>
</feature>
<dbReference type="GO" id="GO:0005886">
    <property type="term" value="C:plasma membrane"/>
    <property type="evidence" value="ECO:0007669"/>
    <property type="project" value="UniProtKB-SubCell"/>
</dbReference>
<dbReference type="PANTHER" id="PTHR23517">
    <property type="entry name" value="RESISTANCE PROTEIN MDTM, PUTATIVE-RELATED-RELATED"/>
    <property type="match status" value="1"/>
</dbReference>
<evidence type="ECO:0000256" key="5">
    <source>
        <dbReference type="ARBA" id="ARBA00022989"/>
    </source>
</evidence>
<feature type="transmembrane region" description="Helical" evidence="7">
    <location>
        <begin position="303"/>
        <end position="321"/>
    </location>
</feature>
<keyword evidence="2" id="KW-0813">Transport</keyword>
<evidence type="ECO:0000256" key="1">
    <source>
        <dbReference type="ARBA" id="ARBA00004651"/>
    </source>
</evidence>
<accession>A0A4U6RJZ8</accession>